<organism evidence="3">
    <name type="scientific">Phaeodactylum tricornutum</name>
    <name type="common">Diatom</name>
    <dbReference type="NCBI Taxonomy" id="2850"/>
    <lineage>
        <taxon>Eukaryota</taxon>
        <taxon>Sar</taxon>
        <taxon>Stramenopiles</taxon>
        <taxon>Ochrophyta</taxon>
        <taxon>Bacillariophyta</taxon>
        <taxon>Bacillariophyceae</taxon>
        <taxon>Bacillariophycidae</taxon>
        <taxon>Naviculales</taxon>
        <taxon>Phaeodactylaceae</taxon>
        <taxon>Phaeodactylum</taxon>
    </lineage>
</organism>
<dbReference type="GO" id="GO:0005783">
    <property type="term" value="C:endoplasmic reticulum"/>
    <property type="evidence" value="ECO:0007669"/>
    <property type="project" value="TreeGrafter"/>
</dbReference>
<name>A0A8J9X915_PHATR</name>
<evidence type="ECO:0000313" key="3">
    <source>
        <dbReference type="EMBL" id="CAG9293665.1"/>
    </source>
</evidence>
<evidence type="ECO:0000256" key="1">
    <source>
        <dbReference type="SAM" id="MobiDB-lite"/>
    </source>
</evidence>
<evidence type="ECO:0008006" key="4">
    <source>
        <dbReference type="Google" id="ProtNLM"/>
    </source>
</evidence>
<reference evidence="3" key="1">
    <citation type="submission" date="2022-02" db="EMBL/GenBank/DDBJ databases">
        <authorList>
            <person name="Giguere J D."/>
        </authorList>
    </citation>
    <scope>NUCLEOTIDE SEQUENCE</scope>
    <source>
        <strain evidence="3">CCAP 1055/1</strain>
    </source>
</reference>
<keyword evidence="2" id="KW-0472">Membrane</keyword>
<dbReference type="GO" id="GO:0000774">
    <property type="term" value="F:adenyl-nucleotide exchange factor activity"/>
    <property type="evidence" value="ECO:0007669"/>
    <property type="project" value="TreeGrafter"/>
</dbReference>
<dbReference type="InterPro" id="IPR011989">
    <property type="entry name" value="ARM-like"/>
</dbReference>
<gene>
    <name evidence="3" type="ORF">PTTT1_LOCUS52205</name>
</gene>
<dbReference type="PANTHER" id="PTHR19316">
    <property type="entry name" value="PROTEIN FOLDING REGULATOR"/>
    <property type="match status" value="1"/>
</dbReference>
<keyword evidence="2" id="KW-1133">Transmembrane helix</keyword>
<protein>
    <recommendedName>
        <fullName evidence="4">Nucleotide exchange factor SIL1</fullName>
    </recommendedName>
</protein>
<feature type="transmembrane region" description="Helical" evidence="2">
    <location>
        <begin position="12"/>
        <end position="30"/>
    </location>
</feature>
<keyword evidence="2" id="KW-0812">Transmembrane</keyword>
<proteinExistence type="predicted"/>
<dbReference type="Gene3D" id="1.25.10.10">
    <property type="entry name" value="Leucine-rich Repeat Variant"/>
    <property type="match status" value="1"/>
</dbReference>
<dbReference type="PANTHER" id="PTHR19316:SF18">
    <property type="entry name" value="HSP70-BINDING PROTEIN 1"/>
    <property type="match status" value="1"/>
</dbReference>
<feature type="region of interest" description="Disordered" evidence="1">
    <location>
        <begin position="507"/>
        <end position="526"/>
    </location>
</feature>
<accession>A0A8J9X915</accession>
<dbReference type="Proteomes" id="UP000836788">
    <property type="component" value="Chromosome 8"/>
</dbReference>
<dbReference type="InterPro" id="IPR050693">
    <property type="entry name" value="Hsp70_NEF-Inhibitors"/>
</dbReference>
<evidence type="ECO:0000256" key="2">
    <source>
        <dbReference type="SAM" id="Phobius"/>
    </source>
</evidence>
<dbReference type="EMBL" id="OU594949">
    <property type="protein sequence ID" value="CAG9293665.1"/>
    <property type="molecule type" value="Genomic_DNA"/>
</dbReference>
<dbReference type="AlphaFoldDB" id="A0A8J9X915"/>
<sequence>MSKMTGNGSPARIFWVWTILTFMLADWFGLDGTVPFGRVAAHEIVATREWTLLRENDTVAAGMHVRMDLSTGEKWVKLPDEDDNDENNAAAAVEIQPNDGAEVSFTAQHQTSPTDPQAEQQSIHAYDFVKMHETLTSLPEDEQARMGGIPALPGSTLSSLTPEQREAFATRMAQLWEERQAELREFQAEFEADLPAILRTRIAQLQDYLRDPSADALDPSQSIIVSVLRDLEDQLVDLDMARDFHTLGGWPVLVALVTDDAHQPPFWQQSPNQTDTSTETASHVRSIQAHAAWVLGTAVKNTGEFAPWALEELTLGNESSIASQTITTTSTLRVVLDQFLASTLPQETSPALEQLQVKTLYALGSLLRGNALAQARFLRDYHGPDQLASRVNTLLATGDVRGVSRHTTKLTNRLMALATDLLAEANAVTSQPEHASAEPQSKQRFLSDELITSFTTQPWCSSLLTALEQPPLQETALTVVVALAAHCDWDDLRLVEEVLVDIRAKCHGKDTGDNASPEDSFHEERASLASEALQLLRARQ</sequence>